<dbReference type="EMBL" id="IACJ01129072">
    <property type="protein sequence ID" value="LAA58585.1"/>
    <property type="molecule type" value="Transcribed_RNA"/>
</dbReference>
<dbReference type="AlphaFoldDB" id="A0A2D4GFT4"/>
<protein>
    <recommendedName>
        <fullName evidence="2">Reverse transcriptase zinc-binding domain-containing protein</fullName>
    </recommendedName>
</protein>
<evidence type="ECO:0008006" key="2">
    <source>
        <dbReference type="Google" id="ProtNLM"/>
    </source>
</evidence>
<name>A0A2D4GFT4_MICCO</name>
<reference evidence="1" key="2">
    <citation type="submission" date="2017-11" db="EMBL/GenBank/DDBJ databases">
        <title>Coralsnake Venomics: Analyses of Venom Gland Transcriptomes and Proteomes of Six Brazilian Taxa.</title>
        <authorList>
            <person name="Aird S.D."/>
            <person name="Jorge da Silva N."/>
            <person name="Qiu L."/>
            <person name="Villar-Briones A."/>
            <person name="Aparecida-Saddi V."/>
            <person name="Campos-Telles M.P."/>
            <person name="Grau M."/>
            <person name="Mikheyev A.S."/>
        </authorList>
    </citation>
    <scope>NUCLEOTIDE SEQUENCE</scope>
    <source>
        <tissue evidence="1">Venom_gland</tissue>
    </source>
</reference>
<proteinExistence type="predicted"/>
<dbReference type="EMBL" id="IACJ01129073">
    <property type="protein sequence ID" value="LAA58586.1"/>
    <property type="molecule type" value="Transcribed_RNA"/>
</dbReference>
<evidence type="ECO:0000313" key="1">
    <source>
        <dbReference type="EMBL" id="LAA58585.1"/>
    </source>
</evidence>
<reference evidence="1" key="1">
    <citation type="submission" date="2017-07" db="EMBL/GenBank/DDBJ databases">
        <authorList>
            <person name="Mikheyev A."/>
            <person name="Grau M."/>
        </authorList>
    </citation>
    <scope>NUCLEOTIDE SEQUENCE</scope>
    <source>
        <tissue evidence="1">Venom_gland</tissue>
    </source>
</reference>
<organism evidence="1">
    <name type="scientific">Micrurus corallinus</name>
    <name type="common">Brazilian coral snake</name>
    <dbReference type="NCBI Taxonomy" id="54390"/>
    <lineage>
        <taxon>Eukaryota</taxon>
        <taxon>Metazoa</taxon>
        <taxon>Chordata</taxon>
        <taxon>Craniata</taxon>
        <taxon>Vertebrata</taxon>
        <taxon>Euteleostomi</taxon>
        <taxon>Lepidosauria</taxon>
        <taxon>Squamata</taxon>
        <taxon>Bifurcata</taxon>
        <taxon>Unidentata</taxon>
        <taxon>Episquamata</taxon>
        <taxon>Toxicofera</taxon>
        <taxon>Serpentes</taxon>
        <taxon>Colubroidea</taxon>
        <taxon>Elapidae</taxon>
        <taxon>Elapinae</taxon>
        <taxon>Micrurus</taxon>
    </lineage>
</organism>
<sequence>MTLVILFKENLYKLFYRWHIPPSRLAIMYSKLSPTCWKCNKEKGTYYHLWWSCKKAQKYWQKLHKWLEEICGMKIEHRPEFFLLGINMRKYDKENIFNNSYNYCSKIGVRTEMEEINRGGN</sequence>
<accession>A0A2D4GFT4</accession>